<accession>A0A396ZAS0</accession>
<dbReference type="InterPro" id="IPR011050">
    <property type="entry name" value="Pectin_lyase_fold/virulence"/>
</dbReference>
<organism evidence="1 2">
    <name type="scientific">Leptospira stimsonii</name>
    <dbReference type="NCBI Taxonomy" id="2202203"/>
    <lineage>
        <taxon>Bacteria</taxon>
        <taxon>Pseudomonadati</taxon>
        <taxon>Spirochaetota</taxon>
        <taxon>Spirochaetia</taxon>
        <taxon>Leptospirales</taxon>
        <taxon>Leptospiraceae</taxon>
        <taxon>Leptospira</taxon>
    </lineage>
</organism>
<dbReference type="InterPro" id="IPR006626">
    <property type="entry name" value="PbH1"/>
</dbReference>
<dbReference type="RefSeq" id="WP_118968344.1">
    <property type="nucleotide sequence ID" value="NZ_QHCT01000002.1"/>
</dbReference>
<dbReference type="SUPFAM" id="SSF51126">
    <property type="entry name" value="Pectin lyase-like"/>
    <property type="match status" value="1"/>
</dbReference>
<dbReference type="InterPro" id="IPR012334">
    <property type="entry name" value="Pectin_lyas_fold"/>
</dbReference>
<name>A0A396ZAS0_9LEPT</name>
<dbReference type="SMART" id="SM00710">
    <property type="entry name" value="PbH1"/>
    <property type="match status" value="7"/>
</dbReference>
<dbReference type="OrthoDB" id="345251at2"/>
<comment type="caution">
    <text evidence="1">The sequence shown here is derived from an EMBL/GenBank/DDBJ whole genome shotgun (WGS) entry which is preliminary data.</text>
</comment>
<gene>
    <name evidence="1" type="ORF">DLM75_09915</name>
</gene>
<dbReference type="Proteomes" id="UP000265798">
    <property type="component" value="Unassembled WGS sequence"/>
</dbReference>
<protein>
    <submittedName>
        <fullName evidence="1">Uncharacterized protein</fullName>
    </submittedName>
</protein>
<sequence length="797" mass="82551">MSSFRFLICVLLSFQFLFCVAKPKNLSTVQRGLFFGFITELSNESTFLSLNVKVQGLTNMGSLVIQDQDGETLTITANGTFTFPSAKPKSSDFNVSILSQPVTIPNQTCLITNPMGIITETSNLVEINCGTTFFQISLNVFGIASSATGSLSVLSGTVDTLNITTDGIYQFSGRIPDQATYSVSIQSNPNNHTCILEPVPPASGTVNGASVTLNVNCLSAIGTNPPNQTALLNSANITVTFSKPVQPGSCVYTAPTPAPPTTCNVDLQASAAPLNVTGNQVTISPAATWPIGSDQCIQLAGCTEAGTGKPFQIPRPARLSVAGNVKYVSVGGVASSGSCNTIANACDSIRYAASQCTPGTICSVLVSQGTYDINAMFERIQLGSGLQLIGGFNTSFTIRDSNIYTTTIRDQISAGACGGAGVNSSCAPIFNTPGLTTPFDIVIKGFRILTNPNNGNSAGILLDTINVGSNRILITENAIFGSTSTGAYCFLCVNSGISAVSIPRLHIIGNYIVGGSGNSRSAGILLMNNTNAIILNNAVSGASHSGVSNDDASVGIWISNLTFSATQLVYIANNLINSHQVIASPVVSALNSYGIMALEIDSPDLIIAHNSVYGGVGTARSIGIIQQGNPASLTEVSLVNNQIFANPFATTQSYCLNYDTTNTIGGSSEIRGNNFSGCSTAVAVTANGPFQFCAPEPAPLRRTPGCATFLTNAGQVNFGHNPSFLPPVGPFDVFKLGASSRCNSLFGGQILPGAIGFFTQIDLVGTVRSNNSAPDPVPLGSLGFSIGAFEVNGGCAP</sequence>
<evidence type="ECO:0000313" key="2">
    <source>
        <dbReference type="Proteomes" id="UP000265798"/>
    </source>
</evidence>
<reference evidence="2" key="1">
    <citation type="submission" date="2018-05" db="EMBL/GenBank/DDBJ databases">
        <title>Leptospira yasudae sp. nov. and Leptospira stimsonii sp. nov., two pathogenic species of the genus Leptospira isolated from environmental sources.</title>
        <authorList>
            <person name="Casanovas-Massana A."/>
            <person name="Hamond C."/>
            <person name="Santos L.A."/>
            <person name="Hacker K.P."/>
            <person name="Balassiano I."/>
            <person name="Medeiros M.A."/>
            <person name="Reis M.G."/>
            <person name="Ko A.I."/>
            <person name="Wunder E.A."/>
        </authorList>
    </citation>
    <scope>NUCLEOTIDE SEQUENCE [LARGE SCALE GENOMIC DNA]</scope>
    <source>
        <strain evidence="2">Yale</strain>
    </source>
</reference>
<dbReference type="EMBL" id="QHCT01000002">
    <property type="protein sequence ID" value="RHX90698.1"/>
    <property type="molecule type" value="Genomic_DNA"/>
</dbReference>
<evidence type="ECO:0000313" key="1">
    <source>
        <dbReference type="EMBL" id="RHX90698.1"/>
    </source>
</evidence>
<proteinExistence type="predicted"/>
<dbReference type="Gene3D" id="2.160.20.10">
    <property type="entry name" value="Single-stranded right-handed beta-helix, Pectin lyase-like"/>
    <property type="match status" value="1"/>
</dbReference>
<dbReference type="AlphaFoldDB" id="A0A396ZAS0"/>